<dbReference type="GO" id="GO:0003700">
    <property type="term" value="F:DNA-binding transcription factor activity"/>
    <property type="evidence" value="ECO:0007669"/>
    <property type="project" value="InterPro"/>
</dbReference>
<dbReference type="CDD" id="cd01109">
    <property type="entry name" value="HTH_YyaN"/>
    <property type="match status" value="1"/>
</dbReference>
<name>A0A0R2JKS1_9LACO</name>
<sequence length="137" mass="16154">MTYKTHEFAQMMGVSTYTIRYYDKEGMLPFVIRDANGYRVFTDADVNIFKTILCLKQTGMPLKHIKHYIHLVEVGPETVDERLEMLEDHKQMVLEKQRLVTENLKGVQEKIDKYRDPDAKDVIRQELAYVKAEKQNV</sequence>
<accession>A0A0R2JKS1</accession>
<proteinExistence type="predicted"/>
<dbReference type="RefSeq" id="WP_057786180.1">
    <property type="nucleotide sequence ID" value="NZ_JQCD01000009.1"/>
</dbReference>
<dbReference type="Pfam" id="PF13411">
    <property type="entry name" value="MerR_1"/>
    <property type="match status" value="1"/>
</dbReference>
<feature type="domain" description="HTH merR-type" evidence="2">
    <location>
        <begin position="2"/>
        <end position="71"/>
    </location>
</feature>
<dbReference type="Proteomes" id="UP000051673">
    <property type="component" value="Unassembled WGS sequence"/>
</dbReference>
<keyword evidence="1" id="KW-0238">DNA-binding</keyword>
<dbReference type="InterPro" id="IPR000551">
    <property type="entry name" value="MerR-type_HTH_dom"/>
</dbReference>
<dbReference type="PANTHER" id="PTHR30204:SF82">
    <property type="entry name" value="TRANSCRIPTIONAL REGULATOR, MERR FAMILY"/>
    <property type="match status" value="1"/>
</dbReference>
<dbReference type="PROSITE" id="PS50937">
    <property type="entry name" value="HTH_MERR_2"/>
    <property type="match status" value="1"/>
</dbReference>
<evidence type="ECO:0000313" key="3">
    <source>
        <dbReference type="EMBL" id="KRN77808.1"/>
    </source>
</evidence>
<dbReference type="EMBL" id="JQCD01000009">
    <property type="protein sequence ID" value="KRN77808.1"/>
    <property type="molecule type" value="Genomic_DNA"/>
</dbReference>
<dbReference type="PATRIC" id="fig|1620.3.peg.1350"/>
<organism evidence="3 4">
    <name type="scientific">Weissella minor</name>
    <dbReference type="NCBI Taxonomy" id="1620"/>
    <lineage>
        <taxon>Bacteria</taxon>
        <taxon>Bacillati</taxon>
        <taxon>Bacillota</taxon>
        <taxon>Bacilli</taxon>
        <taxon>Lactobacillales</taxon>
        <taxon>Lactobacillaceae</taxon>
        <taxon>Weissella</taxon>
    </lineage>
</organism>
<dbReference type="PANTHER" id="PTHR30204">
    <property type="entry name" value="REDOX-CYCLING DRUG-SENSING TRANSCRIPTIONAL ACTIVATOR SOXR"/>
    <property type="match status" value="1"/>
</dbReference>
<reference evidence="3 4" key="1">
    <citation type="journal article" date="2015" name="Genome Announc.">
        <title>Expanding the biotechnology potential of lactobacilli through comparative genomics of 213 strains and associated genera.</title>
        <authorList>
            <person name="Sun Z."/>
            <person name="Harris H.M."/>
            <person name="McCann A."/>
            <person name="Guo C."/>
            <person name="Argimon S."/>
            <person name="Zhang W."/>
            <person name="Yang X."/>
            <person name="Jeffery I.B."/>
            <person name="Cooney J.C."/>
            <person name="Kagawa T.F."/>
            <person name="Liu W."/>
            <person name="Song Y."/>
            <person name="Salvetti E."/>
            <person name="Wrobel A."/>
            <person name="Rasinkangas P."/>
            <person name="Parkhill J."/>
            <person name="Rea M.C."/>
            <person name="O'Sullivan O."/>
            <person name="Ritari J."/>
            <person name="Douillard F.P."/>
            <person name="Paul Ross R."/>
            <person name="Yang R."/>
            <person name="Briner A.E."/>
            <person name="Felis G.E."/>
            <person name="de Vos W.M."/>
            <person name="Barrangou R."/>
            <person name="Klaenhammer T.R."/>
            <person name="Caufield P.W."/>
            <person name="Cui Y."/>
            <person name="Zhang H."/>
            <person name="O'Toole P.W."/>
        </authorList>
    </citation>
    <scope>NUCLEOTIDE SEQUENCE [LARGE SCALE GENOMIC DNA]</scope>
    <source>
        <strain evidence="3 4">DSM 20014</strain>
    </source>
</reference>
<dbReference type="InterPro" id="IPR009061">
    <property type="entry name" value="DNA-bd_dom_put_sf"/>
</dbReference>
<evidence type="ECO:0000256" key="1">
    <source>
        <dbReference type="ARBA" id="ARBA00023125"/>
    </source>
</evidence>
<keyword evidence="4" id="KW-1185">Reference proteome</keyword>
<evidence type="ECO:0000259" key="2">
    <source>
        <dbReference type="PROSITE" id="PS50937"/>
    </source>
</evidence>
<protein>
    <recommendedName>
        <fullName evidence="2">HTH merR-type domain-containing protein</fullName>
    </recommendedName>
</protein>
<evidence type="ECO:0000313" key="4">
    <source>
        <dbReference type="Proteomes" id="UP000051673"/>
    </source>
</evidence>
<dbReference type="Gene3D" id="1.10.1660.10">
    <property type="match status" value="1"/>
</dbReference>
<gene>
    <name evidence="3" type="ORF">IV67_GL001335</name>
</gene>
<dbReference type="SUPFAM" id="SSF46955">
    <property type="entry name" value="Putative DNA-binding domain"/>
    <property type="match status" value="1"/>
</dbReference>
<dbReference type="GO" id="GO:0003677">
    <property type="term" value="F:DNA binding"/>
    <property type="evidence" value="ECO:0007669"/>
    <property type="project" value="UniProtKB-KW"/>
</dbReference>
<dbReference type="InterPro" id="IPR047057">
    <property type="entry name" value="MerR_fam"/>
</dbReference>
<dbReference type="STRING" id="1620.IV67_GL001335"/>
<dbReference type="OrthoDB" id="9811174at2"/>
<comment type="caution">
    <text evidence="3">The sequence shown here is derived from an EMBL/GenBank/DDBJ whole genome shotgun (WGS) entry which is preliminary data.</text>
</comment>
<dbReference type="SMART" id="SM00422">
    <property type="entry name" value="HTH_MERR"/>
    <property type="match status" value="1"/>
</dbReference>
<dbReference type="AlphaFoldDB" id="A0A0R2JKS1"/>